<evidence type="ECO:0000256" key="1">
    <source>
        <dbReference type="ARBA" id="ARBA00004324"/>
    </source>
</evidence>
<keyword evidence="11" id="KW-1185">Reference proteome</keyword>
<dbReference type="InterPro" id="IPR034143">
    <property type="entry name" value="snRNP70_RRM"/>
</dbReference>
<dbReference type="GeneID" id="91095093"/>
<evidence type="ECO:0000256" key="2">
    <source>
        <dbReference type="ARBA" id="ARBA00004642"/>
    </source>
</evidence>
<evidence type="ECO:0000256" key="6">
    <source>
        <dbReference type="ARBA" id="ARBA00023274"/>
    </source>
</evidence>
<dbReference type="Proteomes" id="UP001355207">
    <property type="component" value="Chromosome 5"/>
</dbReference>
<evidence type="ECO:0000256" key="5">
    <source>
        <dbReference type="ARBA" id="ARBA00023242"/>
    </source>
</evidence>
<dbReference type="PANTHER" id="PTHR13952">
    <property type="entry name" value="U1 SMALL NUCLEAR RIBONUCLEOPROTEIN 70 KD"/>
    <property type="match status" value="1"/>
</dbReference>
<dbReference type="InterPro" id="IPR000504">
    <property type="entry name" value="RRM_dom"/>
</dbReference>
<organism evidence="10 11">
    <name type="scientific">Kwoniella dendrophila CBS 6074</name>
    <dbReference type="NCBI Taxonomy" id="1295534"/>
    <lineage>
        <taxon>Eukaryota</taxon>
        <taxon>Fungi</taxon>
        <taxon>Dikarya</taxon>
        <taxon>Basidiomycota</taxon>
        <taxon>Agaricomycotina</taxon>
        <taxon>Tremellomycetes</taxon>
        <taxon>Tremellales</taxon>
        <taxon>Cryptococcaceae</taxon>
        <taxon>Kwoniella</taxon>
    </lineage>
</organism>
<dbReference type="InterPro" id="IPR051183">
    <property type="entry name" value="U1_U11-U12_snRNP_70-35kDa"/>
</dbReference>
<evidence type="ECO:0000256" key="3">
    <source>
        <dbReference type="ARBA" id="ARBA00016996"/>
    </source>
</evidence>
<feature type="compositionally biased region" description="Low complexity" evidence="8">
    <location>
        <begin position="100"/>
        <end position="109"/>
    </location>
</feature>
<dbReference type="RefSeq" id="XP_066076262.1">
    <property type="nucleotide sequence ID" value="XM_066220165.1"/>
</dbReference>
<dbReference type="AlphaFoldDB" id="A0AAX4JXF2"/>
<feature type="compositionally biased region" description="Gly residues" evidence="8">
    <location>
        <begin position="422"/>
        <end position="449"/>
    </location>
</feature>
<evidence type="ECO:0000256" key="4">
    <source>
        <dbReference type="ARBA" id="ARBA00022884"/>
    </source>
</evidence>
<dbReference type="SUPFAM" id="SSF54928">
    <property type="entry name" value="RNA-binding domain, RBD"/>
    <property type="match status" value="1"/>
</dbReference>
<evidence type="ECO:0000259" key="9">
    <source>
        <dbReference type="PROSITE" id="PS50102"/>
    </source>
</evidence>
<feature type="compositionally biased region" description="Basic and acidic residues" evidence="8">
    <location>
        <begin position="450"/>
        <end position="460"/>
    </location>
</feature>
<dbReference type="InterPro" id="IPR035979">
    <property type="entry name" value="RBD_domain_sf"/>
</dbReference>
<dbReference type="GO" id="GO:0030619">
    <property type="term" value="F:U1 snRNA binding"/>
    <property type="evidence" value="ECO:0007669"/>
    <property type="project" value="InterPro"/>
</dbReference>
<dbReference type="GO" id="GO:0071011">
    <property type="term" value="C:precatalytic spliceosome"/>
    <property type="evidence" value="ECO:0007669"/>
    <property type="project" value="TreeGrafter"/>
</dbReference>
<dbReference type="GO" id="GO:0000398">
    <property type="term" value="P:mRNA splicing, via spliceosome"/>
    <property type="evidence" value="ECO:0007669"/>
    <property type="project" value="TreeGrafter"/>
</dbReference>
<feature type="region of interest" description="Disordered" evidence="8">
    <location>
        <begin position="51"/>
        <end position="167"/>
    </location>
</feature>
<feature type="region of interest" description="Disordered" evidence="8">
    <location>
        <begin position="291"/>
        <end position="460"/>
    </location>
</feature>
<dbReference type="InterPro" id="IPR022023">
    <property type="entry name" value="U1snRNP70_N"/>
</dbReference>
<feature type="compositionally biased region" description="Basic and acidic residues" evidence="8">
    <location>
        <begin position="133"/>
        <end position="159"/>
    </location>
</feature>
<gene>
    <name evidence="10" type="ORF">L201_004423</name>
</gene>
<accession>A0AAX4JXF2</accession>
<dbReference type="GO" id="GO:0005685">
    <property type="term" value="C:U1 snRNP"/>
    <property type="evidence" value="ECO:0007669"/>
    <property type="project" value="TreeGrafter"/>
</dbReference>
<feature type="compositionally biased region" description="Basic and acidic residues" evidence="8">
    <location>
        <begin position="114"/>
        <end position="123"/>
    </location>
</feature>
<dbReference type="InterPro" id="IPR012677">
    <property type="entry name" value="Nucleotide-bd_a/b_plait_sf"/>
</dbReference>
<protein>
    <recommendedName>
        <fullName evidence="3">U1 small nuclear ribonucleoprotein 70 kDa</fullName>
    </recommendedName>
</protein>
<keyword evidence="5" id="KW-0539">Nucleus</keyword>
<evidence type="ECO:0000256" key="7">
    <source>
        <dbReference type="PROSITE-ProRule" id="PRU00176"/>
    </source>
</evidence>
<dbReference type="Pfam" id="PF00076">
    <property type="entry name" value="RRM_1"/>
    <property type="match status" value="1"/>
</dbReference>
<dbReference type="CDD" id="cd12236">
    <property type="entry name" value="RRM_snRNP70"/>
    <property type="match status" value="1"/>
</dbReference>
<reference evidence="10 11" key="1">
    <citation type="submission" date="2024-01" db="EMBL/GenBank/DDBJ databases">
        <title>Comparative genomics of Cryptococcus and Kwoniella reveals pathogenesis evolution and contrasting modes of karyotype evolution via chromosome fusion or intercentromeric recombination.</title>
        <authorList>
            <person name="Coelho M.A."/>
            <person name="David-Palma M."/>
            <person name="Shea T."/>
            <person name="Bowers K."/>
            <person name="McGinley-Smith S."/>
            <person name="Mohammad A.W."/>
            <person name="Gnirke A."/>
            <person name="Yurkov A.M."/>
            <person name="Nowrousian M."/>
            <person name="Sun S."/>
            <person name="Cuomo C.A."/>
            <person name="Heitman J."/>
        </authorList>
    </citation>
    <scope>NUCLEOTIDE SEQUENCE [LARGE SCALE GENOMIC DNA]</scope>
    <source>
        <strain evidence="10 11">CBS 6074</strain>
    </source>
</reference>
<feature type="domain" description="RRM" evidence="9">
    <location>
        <begin position="169"/>
        <end position="246"/>
    </location>
</feature>
<sequence>MSHLLPPNLLRLFAPRPQPPFLKPLSKDERIRGPNKLTGVAELFHRLKEEADEEEIRQGIIDGEQEATTKTEDVKIEVKGETSKSSNGNTMEEDGELKDNTNTATTTTTKKGKEKQQKKDIIAEKGIIGPEAVKMRQELRKKKQEEYKKNAEKNYKPQDDPNATGDPYKTLFISRLSKKATEVDLRREFEMYGAIEKIRIIKDRKGKSKSYAFIVYERERDMKAAYKDAEGIPIHHKKILVDVERGRTVKGWKPRRLGGGLGGRPKPVEVAKEAPPLIVPSFGGGGGFRGGFGGGRGGGGGFRGGPPRGGFGGGGGGRGGFGGGGGGGFRGGFQGGAGGPPGGGRGGFQGGGGGGGFGGGRPNFSGVGSGGGFQGGGGGGYGGPPGGGFQQNGYQQGPPGGGAGGGGGYGNGGGFKRDYDSGSGGGGGGYGGGSGGGGGYGGGSGAGGGYDDRDSKRMRY</sequence>
<dbReference type="PANTHER" id="PTHR13952:SF5">
    <property type="entry name" value="U1 SMALL NUCLEAR RIBONUCLEOPROTEIN 70 KDA"/>
    <property type="match status" value="1"/>
</dbReference>
<comment type="subcellular location">
    <subcellularLocation>
        <location evidence="1">Nucleus speckle</location>
    </subcellularLocation>
    <subcellularLocation>
        <location evidence="2">Nucleus</location>
        <location evidence="2">Nucleoplasm</location>
    </subcellularLocation>
</comment>
<name>A0AAX4JXF2_9TREE</name>
<dbReference type="FunFam" id="3.30.70.330:FF:001585">
    <property type="entry name" value="U1 small nuclear ribonucleoprotein 70 kDa"/>
    <property type="match status" value="1"/>
</dbReference>
<dbReference type="SMART" id="SM00360">
    <property type="entry name" value="RRM"/>
    <property type="match status" value="1"/>
</dbReference>
<evidence type="ECO:0000313" key="10">
    <source>
        <dbReference type="EMBL" id="WWC89499.1"/>
    </source>
</evidence>
<dbReference type="GO" id="GO:0003729">
    <property type="term" value="F:mRNA binding"/>
    <property type="evidence" value="ECO:0007669"/>
    <property type="project" value="TreeGrafter"/>
</dbReference>
<dbReference type="EMBL" id="CP144102">
    <property type="protein sequence ID" value="WWC89499.1"/>
    <property type="molecule type" value="Genomic_DNA"/>
</dbReference>
<dbReference type="GO" id="GO:0071004">
    <property type="term" value="C:U2-type prespliceosome"/>
    <property type="evidence" value="ECO:0007669"/>
    <property type="project" value="TreeGrafter"/>
</dbReference>
<evidence type="ECO:0000256" key="8">
    <source>
        <dbReference type="SAM" id="MobiDB-lite"/>
    </source>
</evidence>
<feature type="compositionally biased region" description="Gly residues" evidence="8">
    <location>
        <begin position="291"/>
        <end position="390"/>
    </location>
</feature>
<keyword evidence="6" id="KW-0687">Ribonucleoprotein</keyword>
<dbReference type="Pfam" id="PF12220">
    <property type="entry name" value="U1snRNP70_N"/>
    <property type="match status" value="1"/>
</dbReference>
<feature type="compositionally biased region" description="Gly residues" evidence="8">
    <location>
        <begin position="398"/>
        <end position="414"/>
    </location>
</feature>
<dbReference type="Gene3D" id="3.30.70.330">
    <property type="match status" value="1"/>
</dbReference>
<evidence type="ECO:0000313" key="11">
    <source>
        <dbReference type="Proteomes" id="UP001355207"/>
    </source>
</evidence>
<dbReference type="PROSITE" id="PS50102">
    <property type="entry name" value="RRM"/>
    <property type="match status" value="1"/>
</dbReference>
<keyword evidence="4 7" id="KW-0694">RNA-binding</keyword>
<dbReference type="GO" id="GO:0016607">
    <property type="term" value="C:nuclear speck"/>
    <property type="evidence" value="ECO:0007669"/>
    <property type="project" value="UniProtKB-SubCell"/>
</dbReference>
<dbReference type="PRINTS" id="PR01228">
    <property type="entry name" value="EGGSHELL"/>
</dbReference>
<proteinExistence type="predicted"/>
<feature type="compositionally biased region" description="Basic and acidic residues" evidence="8">
    <location>
        <begin position="67"/>
        <end position="82"/>
    </location>
</feature>